<dbReference type="Pfam" id="PF00550">
    <property type="entry name" value="PP-binding"/>
    <property type="match status" value="1"/>
</dbReference>
<reference evidence="3 4" key="1">
    <citation type="submission" date="2023-02" db="EMBL/GenBank/DDBJ databases">
        <authorList>
            <person name="Maleckis M."/>
        </authorList>
    </citation>
    <scope>NUCLEOTIDE SEQUENCE [LARGE SCALE GENOMIC DNA]</scope>
    <source>
        <strain evidence="3 4">P8-A2</strain>
        <plasmid evidence="3">unnamed2</plasmid>
    </source>
</reference>
<dbReference type="PANTHER" id="PTHR45527">
    <property type="entry name" value="NONRIBOSOMAL PEPTIDE SYNTHETASE"/>
    <property type="match status" value="1"/>
</dbReference>
<keyword evidence="4" id="KW-1185">Reference proteome</keyword>
<comment type="cofactor">
    <cofactor evidence="1">
        <name>pantetheine 4'-phosphate</name>
        <dbReference type="ChEBI" id="CHEBI:47942"/>
    </cofactor>
</comment>
<accession>A0ABU3V5Y8</accession>
<dbReference type="Gene3D" id="3.30.559.30">
    <property type="entry name" value="Nonribosomal peptide synthetase, condensation domain"/>
    <property type="match status" value="1"/>
</dbReference>
<dbReference type="InterPro" id="IPR001242">
    <property type="entry name" value="Condensation_dom"/>
</dbReference>
<dbReference type="InterPro" id="IPR029058">
    <property type="entry name" value="AB_hydrolase_fold"/>
</dbReference>
<dbReference type="Pfam" id="PF13193">
    <property type="entry name" value="AMP-binding_C"/>
    <property type="match status" value="1"/>
</dbReference>
<dbReference type="Gene3D" id="3.30.559.10">
    <property type="entry name" value="Chloramphenicol acetyltransferase-like domain"/>
    <property type="match status" value="1"/>
</dbReference>
<dbReference type="InterPro" id="IPR025110">
    <property type="entry name" value="AMP-bd_C"/>
</dbReference>
<geneLocation type="plasmid" evidence="3">
    <name>unnamed2</name>
</geneLocation>
<evidence type="ECO:0000313" key="3">
    <source>
        <dbReference type="EMBL" id="MDU9001583.1"/>
    </source>
</evidence>
<name>A0ABU3V5Y8_9ACTN</name>
<comment type="caution">
    <text evidence="3">The sequence shown here is derived from an EMBL/GenBank/DDBJ whole genome shotgun (WGS) entry which is preliminary data.</text>
</comment>
<dbReference type="SUPFAM" id="SSF52777">
    <property type="entry name" value="CoA-dependent acyltransferases"/>
    <property type="match status" value="2"/>
</dbReference>
<dbReference type="SUPFAM" id="SSF47336">
    <property type="entry name" value="ACP-like"/>
    <property type="match status" value="1"/>
</dbReference>
<proteinExistence type="predicted"/>
<dbReference type="PROSITE" id="PS50075">
    <property type="entry name" value="CARRIER"/>
    <property type="match status" value="1"/>
</dbReference>
<evidence type="ECO:0000256" key="1">
    <source>
        <dbReference type="ARBA" id="ARBA00001957"/>
    </source>
</evidence>
<dbReference type="InterPro" id="IPR023213">
    <property type="entry name" value="CAT-like_dom_sf"/>
</dbReference>
<keyword evidence="3" id="KW-0614">Plasmid</keyword>
<dbReference type="InterPro" id="IPR009081">
    <property type="entry name" value="PP-bd_ACP"/>
</dbReference>
<dbReference type="InterPro" id="IPR045851">
    <property type="entry name" value="AMP-bd_C_sf"/>
</dbReference>
<dbReference type="RefSeq" id="WP_266945806.1">
    <property type="nucleotide sequence ID" value="NZ_JAPEMK010000006.1"/>
</dbReference>
<dbReference type="PANTHER" id="PTHR45527:SF1">
    <property type="entry name" value="FATTY ACID SYNTHASE"/>
    <property type="match status" value="1"/>
</dbReference>
<protein>
    <submittedName>
        <fullName evidence="3">Condensation domain-containing protein</fullName>
    </submittedName>
</protein>
<gene>
    <name evidence="3" type="ORF">PU648_57140</name>
</gene>
<dbReference type="Gene3D" id="3.40.50.1820">
    <property type="entry name" value="alpha/beta hydrolase"/>
    <property type="match status" value="1"/>
</dbReference>
<evidence type="ECO:0000259" key="2">
    <source>
        <dbReference type="PROSITE" id="PS50075"/>
    </source>
</evidence>
<evidence type="ECO:0000313" key="4">
    <source>
        <dbReference type="Proteomes" id="UP001257627"/>
    </source>
</evidence>
<dbReference type="Gene3D" id="3.30.300.30">
    <property type="match status" value="1"/>
</dbReference>
<dbReference type="InterPro" id="IPR036736">
    <property type="entry name" value="ACP-like_sf"/>
</dbReference>
<feature type="domain" description="Carrier" evidence="2">
    <location>
        <begin position="109"/>
        <end position="184"/>
    </location>
</feature>
<dbReference type="Pfam" id="PF00668">
    <property type="entry name" value="Condensation"/>
    <property type="match status" value="1"/>
</dbReference>
<dbReference type="EMBL" id="JARAKF010000004">
    <property type="protein sequence ID" value="MDU9001583.1"/>
    <property type="molecule type" value="Genomic_DNA"/>
</dbReference>
<sequence>MTESREVGPETAGLLAIEQFVAKHPGVDRAAAVLHTDADDEEQLALYITLNETAAEKPTVGQLQTYLEANLSEFAVPDAIIFLEKFPQSPTSFVDNALLPEPRTNAFDPTCSARSEMVFELVARVFGLSAVASTDGFLDLGGTSLLVSRLVSLLRSELNIEVNFRDVVDADSIGSFAESLERRDSATEGAPEDAIRRLAVSPRNRAWPVVEPTYRPRRQSTALRLKGPIDIGVLREAVADVVRRHDALRTLRQENEGALRQVVVDGLEARARLTVIPVAASELAGNLQAEATRYFDRRSELPLHTVLFKLSPENHVLLLTTDRTSCDDRSHQILWRELGQAHAARSAGYAPAWEWLPLQYTDYLCWQAQLLSADHSEHTEEERQLRYWKKALKDLPEELSLPYAGQRPPGPGHRVRTIALDLTEDLHFGLRAVARKRQATLRMVLQAGLAALLTRIGAGYDLPLGTTSSGRSHSLWNGVVGALSNELVLRVDTSGDPSFAELVGRVREVALAADDHRDLPFAQLAAQIQPKRSSSRHPLFQVSIDLVNNSDVHPGFPGLMVTELQLNTGFDLDLDVTFREHFDGLGQPSKLSGTIRYSADLFSVETAKCIAAGLNQLLQAAAAEPEHLISELEIADSTSDSARRSEALASEEGRL</sequence>
<organism evidence="3 4">
    <name type="scientific">Streptomyces mirabilis</name>
    <dbReference type="NCBI Taxonomy" id="68239"/>
    <lineage>
        <taxon>Bacteria</taxon>
        <taxon>Bacillati</taxon>
        <taxon>Actinomycetota</taxon>
        <taxon>Actinomycetes</taxon>
        <taxon>Kitasatosporales</taxon>
        <taxon>Streptomycetaceae</taxon>
        <taxon>Streptomyces</taxon>
    </lineage>
</organism>
<dbReference type="Proteomes" id="UP001257627">
    <property type="component" value="Unassembled WGS sequence"/>
</dbReference>
<dbReference type="SUPFAM" id="SSF56801">
    <property type="entry name" value="Acetyl-CoA synthetase-like"/>
    <property type="match status" value="1"/>
</dbReference>